<gene>
    <name evidence="1" type="ORF">BD293_4218</name>
</gene>
<evidence type="ECO:0000313" key="1">
    <source>
        <dbReference type="EMBL" id="TQM89904.1"/>
    </source>
</evidence>
<name>A0A543K4F1_9RHOB</name>
<reference evidence="1 2" key="1">
    <citation type="submission" date="2019-06" db="EMBL/GenBank/DDBJ databases">
        <title>Genomic Encyclopedia of Archaeal and Bacterial Type Strains, Phase II (KMG-II): from individual species to whole genera.</title>
        <authorList>
            <person name="Goeker M."/>
        </authorList>
    </citation>
    <scope>NUCLEOTIDE SEQUENCE [LARGE SCALE GENOMIC DNA]</scope>
    <source>
        <strain evidence="1 2">DSM 18423</strain>
    </source>
</reference>
<dbReference type="EMBL" id="VFPT01000004">
    <property type="protein sequence ID" value="TQM89904.1"/>
    <property type="molecule type" value="Genomic_DNA"/>
</dbReference>
<keyword evidence="2" id="KW-1185">Reference proteome</keyword>
<sequence length="210" mass="23358">MTEVDNAPLVPVVCVLGAWSSGTTAVTGYLTRVGGYSCPPHVQTNDPRTPNSHEPVDFAIELRKVIGGLTLKQHGDREAFCNWLRSWLNERSIEARASGASHIVLKHPLSAYLIKEINAVCNPDFLVVTRPFIKIEETRKRRKWYPSYGAAGAQKLYSTIFSSLIEIEASYSTVSFRDFTTSLPRRRTILKALGISGTHAQCHAAESWLK</sequence>
<dbReference type="Gene3D" id="3.40.50.300">
    <property type="entry name" value="P-loop containing nucleotide triphosphate hydrolases"/>
    <property type="match status" value="1"/>
</dbReference>
<dbReference type="InterPro" id="IPR027417">
    <property type="entry name" value="P-loop_NTPase"/>
</dbReference>
<evidence type="ECO:0008006" key="3">
    <source>
        <dbReference type="Google" id="ProtNLM"/>
    </source>
</evidence>
<proteinExistence type="predicted"/>
<evidence type="ECO:0000313" key="2">
    <source>
        <dbReference type="Proteomes" id="UP000320582"/>
    </source>
</evidence>
<dbReference type="AlphaFoldDB" id="A0A543K4F1"/>
<comment type="caution">
    <text evidence="1">The sequence shown here is derived from an EMBL/GenBank/DDBJ whole genome shotgun (WGS) entry which is preliminary data.</text>
</comment>
<protein>
    <recommendedName>
        <fullName evidence="3">Sulfotransferase family protein</fullName>
    </recommendedName>
</protein>
<accession>A0A543K4F1</accession>
<organism evidence="1 2">
    <name type="scientific">Roseinatronobacter monicus</name>
    <dbReference type="NCBI Taxonomy" id="393481"/>
    <lineage>
        <taxon>Bacteria</taxon>
        <taxon>Pseudomonadati</taxon>
        <taxon>Pseudomonadota</taxon>
        <taxon>Alphaproteobacteria</taxon>
        <taxon>Rhodobacterales</taxon>
        <taxon>Paracoccaceae</taxon>
        <taxon>Roseinatronobacter</taxon>
    </lineage>
</organism>
<dbReference type="Proteomes" id="UP000320582">
    <property type="component" value="Unassembled WGS sequence"/>
</dbReference>